<dbReference type="GO" id="GO:0008795">
    <property type="term" value="F:NAD+ synthase activity"/>
    <property type="evidence" value="ECO:0007669"/>
    <property type="project" value="UniProtKB-UniRule"/>
</dbReference>
<dbReference type="PANTHER" id="PTHR23090">
    <property type="entry name" value="NH 3 /GLUTAMINE-DEPENDENT NAD + SYNTHETASE"/>
    <property type="match status" value="1"/>
</dbReference>
<evidence type="ECO:0000256" key="2">
    <source>
        <dbReference type="ARBA" id="ARBA00007145"/>
    </source>
</evidence>
<reference evidence="12" key="1">
    <citation type="submission" date="2016-10" db="EMBL/GenBank/DDBJ databases">
        <authorList>
            <person name="Varghese N."/>
        </authorList>
    </citation>
    <scope>NUCLEOTIDE SEQUENCE [LARGE SCALE GENOMIC DNA]</scope>
    <source>
        <strain evidence="12">HL 19</strain>
    </source>
</reference>
<dbReference type="FunFam" id="3.40.50.620:FF:000106">
    <property type="entry name" value="Glutamine-dependent NAD(+) synthetase"/>
    <property type="match status" value="1"/>
</dbReference>
<evidence type="ECO:0000256" key="1">
    <source>
        <dbReference type="ARBA" id="ARBA00005188"/>
    </source>
</evidence>
<dbReference type="SUPFAM" id="SSF52402">
    <property type="entry name" value="Adenine nucleotide alpha hydrolases-like"/>
    <property type="match status" value="1"/>
</dbReference>
<feature type="binding site" evidence="7">
    <location>
        <position position="119"/>
    </location>
    <ligand>
        <name>L-glutamine</name>
        <dbReference type="ChEBI" id="CHEBI:58359"/>
    </ligand>
</feature>
<feature type="active site" description="For glutaminase activity" evidence="7">
    <location>
        <position position="113"/>
    </location>
</feature>
<evidence type="ECO:0000259" key="10">
    <source>
        <dbReference type="PROSITE" id="PS50263"/>
    </source>
</evidence>
<accession>A0A0N8PMM9</accession>
<keyword evidence="6 7" id="KW-0520">NAD</keyword>
<keyword evidence="3 7" id="KW-0436">Ligase</keyword>
<evidence type="ECO:0000256" key="6">
    <source>
        <dbReference type="ARBA" id="ARBA00023027"/>
    </source>
</evidence>
<dbReference type="GO" id="GO:0003952">
    <property type="term" value="F:NAD+ synthase (glutamine-hydrolyzing) activity"/>
    <property type="evidence" value="ECO:0007669"/>
    <property type="project" value="UniProtKB-UniRule"/>
</dbReference>
<dbReference type="PROSITE" id="PS50263">
    <property type="entry name" value="CN_HYDROLASE"/>
    <property type="match status" value="1"/>
</dbReference>
<dbReference type="EC" id="6.3.5.1" evidence="7 8"/>
<gene>
    <name evidence="7" type="primary">nadE</name>
    <name evidence="11" type="ORF">SAMN05661077_0268</name>
</gene>
<dbReference type="InterPro" id="IPR036526">
    <property type="entry name" value="C-N_Hydrolase_sf"/>
</dbReference>
<dbReference type="InterPro" id="IPR003010">
    <property type="entry name" value="C-N_Hydrolase"/>
</dbReference>
<dbReference type="NCBIfam" id="TIGR00552">
    <property type="entry name" value="nadE"/>
    <property type="match status" value="1"/>
</dbReference>
<organism evidence="11 12">
    <name type="scientific">Thiohalorhabdus denitrificans</name>
    <dbReference type="NCBI Taxonomy" id="381306"/>
    <lineage>
        <taxon>Bacteria</taxon>
        <taxon>Pseudomonadati</taxon>
        <taxon>Pseudomonadota</taxon>
        <taxon>Gammaproteobacteria</taxon>
        <taxon>Thiohalorhabdales</taxon>
        <taxon>Thiohalorhabdaceae</taxon>
        <taxon>Thiohalorhabdus</taxon>
    </lineage>
</organism>
<dbReference type="HAMAP" id="MF_02090">
    <property type="entry name" value="NadE_glutamine_dep"/>
    <property type="match status" value="1"/>
</dbReference>
<dbReference type="STRING" id="381306.AN478_12920"/>
<feature type="active site" description="Nucleophile; for glutaminase activity" evidence="7">
    <location>
        <position position="149"/>
    </location>
</feature>
<dbReference type="PIRSF" id="PIRSF006630">
    <property type="entry name" value="NADS_GAT"/>
    <property type="match status" value="1"/>
</dbReference>
<dbReference type="InterPro" id="IPR014729">
    <property type="entry name" value="Rossmann-like_a/b/a_fold"/>
</dbReference>
<dbReference type="GO" id="GO:0005524">
    <property type="term" value="F:ATP binding"/>
    <property type="evidence" value="ECO:0007669"/>
    <property type="project" value="UniProtKB-UniRule"/>
</dbReference>
<dbReference type="AlphaFoldDB" id="A0A0N8PMM9"/>
<dbReference type="Gene3D" id="3.40.50.620">
    <property type="entry name" value="HUPs"/>
    <property type="match status" value="1"/>
</dbReference>
<feature type="binding site" evidence="7">
    <location>
        <begin position="291"/>
        <end position="298"/>
    </location>
    <ligand>
        <name>ATP</name>
        <dbReference type="ChEBI" id="CHEBI:30616"/>
    </ligand>
</feature>
<keyword evidence="4 7" id="KW-0547">Nucleotide-binding</keyword>
<dbReference type="UniPathway" id="UPA00253">
    <property type="reaction ID" value="UER00334"/>
</dbReference>
<feature type="domain" description="CN hydrolase" evidence="10">
    <location>
        <begin position="6"/>
        <end position="246"/>
    </location>
</feature>
<evidence type="ECO:0000313" key="12">
    <source>
        <dbReference type="Proteomes" id="UP000183104"/>
    </source>
</evidence>
<dbReference type="InterPro" id="IPR014445">
    <property type="entry name" value="Gln-dep_NAD_synthase"/>
</dbReference>
<name>A0A0N8PMM9_9GAMM</name>
<comment type="catalytic activity">
    <reaction evidence="7 8">
        <text>deamido-NAD(+) + L-glutamine + ATP + H2O = L-glutamate + AMP + diphosphate + NAD(+) + H(+)</text>
        <dbReference type="Rhea" id="RHEA:24384"/>
        <dbReference type="ChEBI" id="CHEBI:15377"/>
        <dbReference type="ChEBI" id="CHEBI:15378"/>
        <dbReference type="ChEBI" id="CHEBI:29985"/>
        <dbReference type="ChEBI" id="CHEBI:30616"/>
        <dbReference type="ChEBI" id="CHEBI:33019"/>
        <dbReference type="ChEBI" id="CHEBI:57540"/>
        <dbReference type="ChEBI" id="CHEBI:58359"/>
        <dbReference type="ChEBI" id="CHEBI:58437"/>
        <dbReference type="ChEBI" id="CHEBI:456215"/>
        <dbReference type="EC" id="6.3.5.1"/>
    </reaction>
</comment>
<evidence type="ECO:0000313" key="11">
    <source>
        <dbReference type="EMBL" id="SCX75820.1"/>
    </source>
</evidence>
<dbReference type="CDD" id="cd00553">
    <property type="entry name" value="NAD_synthase"/>
    <property type="match status" value="1"/>
</dbReference>
<protein>
    <recommendedName>
        <fullName evidence="7 8">Glutamine-dependent NAD(+) synthetase</fullName>
        <ecNumber evidence="7 8">6.3.5.1</ecNumber>
    </recommendedName>
    <alternativeName>
        <fullName evidence="7 8">NAD(+) synthase [glutamine-hydrolyzing]</fullName>
    </alternativeName>
</protein>
<dbReference type="SUPFAM" id="SSF56317">
    <property type="entry name" value="Carbon-nitrogen hydrolase"/>
    <property type="match status" value="1"/>
</dbReference>
<comment type="pathway">
    <text evidence="1 7 8">Cofactor biosynthesis; NAD(+) biosynthesis; NAD(+) from deamido-NAD(+) (L-Gln route): step 1/1.</text>
</comment>
<evidence type="ECO:0000256" key="3">
    <source>
        <dbReference type="ARBA" id="ARBA00022598"/>
    </source>
</evidence>
<proteinExistence type="inferred from homology"/>
<feature type="binding site" evidence="7">
    <location>
        <position position="182"/>
    </location>
    <ligand>
        <name>L-glutamine</name>
        <dbReference type="ChEBI" id="CHEBI:58359"/>
    </ligand>
</feature>
<evidence type="ECO:0000256" key="9">
    <source>
        <dbReference type="RuleBase" id="RU003811"/>
    </source>
</evidence>
<dbReference type="NCBIfam" id="NF010588">
    <property type="entry name" value="PRK13981.1"/>
    <property type="match status" value="1"/>
</dbReference>
<comment type="function">
    <text evidence="7">Catalyzes the ATP-dependent amidation of deamido-NAD to form NAD. Uses L-glutamine as a nitrogen source.</text>
</comment>
<evidence type="ECO:0000256" key="7">
    <source>
        <dbReference type="HAMAP-Rule" id="MF_02090"/>
    </source>
</evidence>
<dbReference type="InterPro" id="IPR003694">
    <property type="entry name" value="NAD_synthase"/>
</dbReference>
<comment type="similarity">
    <text evidence="9">Belongs to the NAD synthetase family.</text>
</comment>
<evidence type="ECO:0000256" key="5">
    <source>
        <dbReference type="ARBA" id="ARBA00022840"/>
    </source>
</evidence>
<feature type="binding site" evidence="7">
    <location>
        <position position="403"/>
    </location>
    <ligand>
        <name>deamido-NAD(+)</name>
        <dbReference type="ChEBI" id="CHEBI:58437"/>
        <note>ligand shared between two neighboring subunits</note>
    </ligand>
</feature>
<evidence type="ECO:0000256" key="8">
    <source>
        <dbReference type="PIRNR" id="PIRNR006630"/>
    </source>
</evidence>
<feature type="binding site" evidence="7">
    <location>
        <position position="513"/>
    </location>
    <ligand>
        <name>deamido-NAD(+)</name>
        <dbReference type="ChEBI" id="CHEBI:58437"/>
        <note>ligand shared between two neighboring subunits</note>
    </ligand>
</feature>
<dbReference type="Pfam" id="PF00795">
    <property type="entry name" value="CN_hydrolase"/>
    <property type="match status" value="1"/>
</dbReference>
<dbReference type="PANTHER" id="PTHR23090:SF9">
    <property type="entry name" value="GLUTAMINE-DEPENDENT NAD(+) SYNTHETASE"/>
    <property type="match status" value="1"/>
</dbReference>
<dbReference type="CDD" id="cd07570">
    <property type="entry name" value="GAT_Gln-NAD-synth"/>
    <property type="match status" value="1"/>
</dbReference>
<keyword evidence="5 7" id="KW-0067">ATP-binding</keyword>
<sequence length="542" mass="58959">MTDRPLRIALAQIDPVVGDLEGNVNRILGAVEGAREAGADVVVTPELAVTGYPPQDLLLRQQFVADCAAALDRLLGQVQDVDLVVGHPEPADEGLFNSASWVRNGAVVARYRKRLLPNYGVFDEKRYFHTGTAPCVVEVAGVPVGVTICEDAWAKDGPMSEAVGAGARILVNLNASPYDYTKLHRREREIGDRAREVGVPIAYVNLVGGQDELVFDGASFAVDAGGDVVDRAPTFEPGLRITEWNRTDHALQPAARAVLPSEGLEEGVHGALTTGIRDYVDKNGFPGVVVGLSGGIDSALTLSLAVEALGPERVEAVFMPSRYTADMSGQDSRKLAANLGIPLHELPIDGIHQSFFETLRQEFASEPHGVTAENIQARSRGILLMAISNEKGLMVLATGNKSEMSMGYATLYGDMVGGFSALKDVPKTLVYRIARHINRDGEVIPWRIIERPPSAELAPDQKDSDTLPPYEVLDDILYAYVEEDLSPATIAARGYDETLVRQVLNRVENNEYKRRQAPPGVRISPRGLGTDRRYPITNKYRF</sequence>
<dbReference type="GO" id="GO:0009435">
    <property type="term" value="P:NAD+ biosynthetic process"/>
    <property type="evidence" value="ECO:0007669"/>
    <property type="project" value="UniProtKB-UniRule"/>
</dbReference>
<keyword evidence="12" id="KW-1185">Reference proteome</keyword>
<feature type="binding site" evidence="7">
    <location>
        <position position="176"/>
    </location>
    <ligand>
        <name>L-glutamine</name>
        <dbReference type="ChEBI" id="CHEBI:58359"/>
    </ligand>
</feature>
<dbReference type="Gene3D" id="3.60.110.10">
    <property type="entry name" value="Carbon-nitrogen hydrolase"/>
    <property type="match status" value="1"/>
</dbReference>
<dbReference type="Pfam" id="PF02540">
    <property type="entry name" value="NAD_synthase"/>
    <property type="match status" value="1"/>
</dbReference>
<feature type="active site" description="Proton acceptor; for glutaminase activity" evidence="7">
    <location>
        <position position="46"/>
    </location>
</feature>
<dbReference type="GO" id="GO:0004359">
    <property type="term" value="F:glutaminase activity"/>
    <property type="evidence" value="ECO:0007669"/>
    <property type="project" value="InterPro"/>
</dbReference>
<dbReference type="PATRIC" id="fig|381306.5.peg.1738"/>
<dbReference type="Proteomes" id="UP000183104">
    <property type="component" value="Unassembled WGS sequence"/>
</dbReference>
<evidence type="ECO:0000256" key="4">
    <source>
        <dbReference type="ARBA" id="ARBA00022741"/>
    </source>
</evidence>
<comment type="similarity">
    <text evidence="2 7 8">In the C-terminal section; belongs to the NAD synthetase family.</text>
</comment>
<dbReference type="GO" id="GO:0005737">
    <property type="term" value="C:cytoplasm"/>
    <property type="evidence" value="ECO:0007669"/>
    <property type="project" value="InterPro"/>
</dbReference>
<dbReference type="InterPro" id="IPR022310">
    <property type="entry name" value="NAD/GMP_synthase"/>
</dbReference>
<feature type="binding site" evidence="7">
    <location>
        <position position="374"/>
    </location>
    <ligand>
        <name>deamido-NAD(+)</name>
        <dbReference type="ChEBI" id="CHEBI:58437"/>
        <note>ligand shared between two neighboring subunits</note>
    </ligand>
</feature>
<dbReference type="EMBL" id="FMUN01000001">
    <property type="protein sequence ID" value="SCX75820.1"/>
    <property type="molecule type" value="Genomic_DNA"/>
</dbReference>
<comment type="caution">
    <text evidence="7">Lacks conserved residue(s) required for the propagation of feature annotation.</text>
</comment>
<feature type="binding site" evidence="7">
    <location>
        <position position="398"/>
    </location>
    <ligand>
        <name>ATP</name>
        <dbReference type="ChEBI" id="CHEBI:30616"/>
    </ligand>
</feature>